<feature type="transmembrane region" description="Helical" evidence="1">
    <location>
        <begin position="195"/>
        <end position="217"/>
    </location>
</feature>
<proteinExistence type="predicted"/>
<keyword evidence="1" id="KW-0812">Transmembrane</keyword>
<name>A0A1Y1JRC7_PLAGO</name>
<evidence type="ECO:0000313" key="2">
    <source>
        <dbReference type="EMBL" id="GAW84045.1"/>
    </source>
</evidence>
<dbReference type="AlphaFoldDB" id="A0A1Y1JRC7"/>
<dbReference type="RefSeq" id="XP_028546634.1">
    <property type="nucleotide sequence ID" value="XM_028690833.1"/>
</dbReference>
<accession>A0A1Y1JRC7</accession>
<dbReference type="EMBL" id="BDQF01000081">
    <property type="protein sequence ID" value="GAW84045.1"/>
    <property type="molecule type" value="Genomic_DNA"/>
</dbReference>
<protein>
    <submittedName>
        <fullName evidence="2">Variable surface protein</fullName>
    </submittedName>
</protein>
<sequence>MAKSIYNVLKKFPKCKEKMDECVKNSNLGLGSFGESICKNHENADLLRNLIGVNDKLEKMCIAAMEYLGSVNSGSLYEAGCEYFYYWIYHDLLGSEKNRINDIQSVYNLLIEIFTKIGFSLERLCKVDESIKIGDFHKIIKVYDAYNKIVFDSSSNNDILFNIVVDMMYEHNEQIESLNIQINNPIITTPCQRNIAPPIMITILVALLICIFIFVLLKFSGCSLWIRRAIAWKKNHSDRLGDESNMFEIPEISSSFIRDNKYNISYNYP</sequence>
<evidence type="ECO:0000313" key="3">
    <source>
        <dbReference type="Proteomes" id="UP000195521"/>
    </source>
</evidence>
<keyword evidence="3" id="KW-1185">Reference proteome</keyword>
<evidence type="ECO:0000256" key="1">
    <source>
        <dbReference type="SAM" id="Phobius"/>
    </source>
</evidence>
<reference evidence="3" key="1">
    <citation type="submission" date="2017-04" db="EMBL/GenBank/DDBJ databases">
        <title>Plasmodium gonderi genome.</title>
        <authorList>
            <person name="Arisue N."/>
            <person name="Honma H."/>
            <person name="Kawai S."/>
            <person name="Tougan T."/>
            <person name="Tanabe K."/>
            <person name="Horii T."/>
        </authorList>
    </citation>
    <scope>NUCLEOTIDE SEQUENCE [LARGE SCALE GENOMIC DNA]</scope>
    <source>
        <strain evidence="3">ATCC 30045</strain>
    </source>
</reference>
<organism evidence="2 3">
    <name type="scientific">Plasmodium gonderi</name>
    <dbReference type="NCBI Taxonomy" id="77519"/>
    <lineage>
        <taxon>Eukaryota</taxon>
        <taxon>Sar</taxon>
        <taxon>Alveolata</taxon>
        <taxon>Apicomplexa</taxon>
        <taxon>Aconoidasida</taxon>
        <taxon>Haemosporida</taxon>
        <taxon>Plasmodiidae</taxon>
        <taxon>Plasmodium</taxon>
        <taxon>Plasmodium (Plasmodium)</taxon>
    </lineage>
</organism>
<dbReference type="Proteomes" id="UP000195521">
    <property type="component" value="Unassembled WGS sequence"/>
</dbReference>
<gene>
    <name evidence="2" type="ORF">PGO_000775</name>
</gene>
<dbReference type="GeneID" id="39744853"/>
<comment type="caution">
    <text evidence="2">The sequence shown here is derived from an EMBL/GenBank/DDBJ whole genome shotgun (WGS) entry which is preliminary data.</text>
</comment>
<dbReference type="OrthoDB" id="10293467at2759"/>
<keyword evidence="1" id="KW-0472">Membrane</keyword>
<keyword evidence="1" id="KW-1133">Transmembrane helix</keyword>